<keyword evidence="8" id="KW-1185">Reference proteome</keyword>
<dbReference type="InterPro" id="IPR041118">
    <property type="entry name" value="Rx_N"/>
</dbReference>
<keyword evidence="2" id="KW-0547">Nucleotide-binding</keyword>
<dbReference type="AlphaFoldDB" id="A0AA89B1K0"/>
<dbReference type="InterPro" id="IPR038005">
    <property type="entry name" value="RX-like_CC"/>
</dbReference>
<dbReference type="EMBL" id="JAVXUP010000626">
    <property type="protein sequence ID" value="KAK3023955.1"/>
    <property type="molecule type" value="Genomic_DNA"/>
</dbReference>
<proteinExistence type="predicted"/>
<keyword evidence="4" id="KW-0067">ATP-binding</keyword>
<organism evidence="7 8">
    <name type="scientific">Escallonia herrerae</name>
    <dbReference type="NCBI Taxonomy" id="1293975"/>
    <lineage>
        <taxon>Eukaryota</taxon>
        <taxon>Viridiplantae</taxon>
        <taxon>Streptophyta</taxon>
        <taxon>Embryophyta</taxon>
        <taxon>Tracheophyta</taxon>
        <taxon>Spermatophyta</taxon>
        <taxon>Magnoliopsida</taxon>
        <taxon>eudicotyledons</taxon>
        <taxon>Gunneridae</taxon>
        <taxon>Pentapetalae</taxon>
        <taxon>asterids</taxon>
        <taxon>campanulids</taxon>
        <taxon>Escalloniales</taxon>
        <taxon>Escalloniaceae</taxon>
        <taxon>Escallonia</taxon>
    </lineage>
</organism>
<dbReference type="Proteomes" id="UP001188597">
    <property type="component" value="Unassembled WGS sequence"/>
</dbReference>
<evidence type="ECO:0000256" key="5">
    <source>
        <dbReference type="SAM" id="MobiDB-lite"/>
    </source>
</evidence>
<feature type="compositionally biased region" description="Basic and acidic residues" evidence="5">
    <location>
        <begin position="102"/>
        <end position="114"/>
    </location>
</feature>
<name>A0AA89B1K0_9ASTE</name>
<reference evidence="7" key="1">
    <citation type="submission" date="2022-12" db="EMBL/GenBank/DDBJ databases">
        <title>Draft genome assemblies for two species of Escallonia (Escalloniales).</title>
        <authorList>
            <person name="Chanderbali A."/>
            <person name="Dervinis C."/>
            <person name="Anghel I."/>
            <person name="Soltis D."/>
            <person name="Soltis P."/>
            <person name="Zapata F."/>
        </authorList>
    </citation>
    <scope>NUCLEOTIDE SEQUENCE</scope>
    <source>
        <strain evidence="7">UCBG64.0493</strain>
        <tissue evidence="7">Leaf</tissue>
    </source>
</reference>
<dbReference type="Pfam" id="PF18052">
    <property type="entry name" value="Rx_N"/>
    <property type="match status" value="1"/>
</dbReference>
<evidence type="ECO:0000313" key="7">
    <source>
        <dbReference type="EMBL" id="KAK3023955.1"/>
    </source>
</evidence>
<protein>
    <recommendedName>
        <fullName evidence="6">Disease resistance N-terminal domain-containing protein</fullName>
    </recommendedName>
</protein>
<evidence type="ECO:0000256" key="4">
    <source>
        <dbReference type="ARBA" id="ARBA00022840"/>
    </source>
</evidence>
<gene>
    <name evidence="7" type="ORF">RJ639_044718</name>
</gene>
<dbReference type="CDD" id="cd14798">
    <property type="entry name" value="RX-CC_like"/>
    <property type="match status" value="1"/>
</dbReference>
<dbReference type="Gene3D" id="1.20.5.4130">
    <property type="match status" value="1"/>
</dbReference>
<evidence type="ECO:0000259" key="6">
    <source>
        <dbReference type="Pfam" id="PF18052"/>
    </source>
</evidence>
<feature type="region of interest" description="Disordered" evidence="5">
    <location>
        <begin position="94"/>
        <end position="114"/>
    </location>
</feature>
<dbReference type="GO" id="GO:0006952">
    <property type="term" value="P:defense response"/>
    <property type="evidence" value="ECO:0007669"/>
    <property type="project" value="UniProtKB-KW"/>
</dbReference>
<keyword evidence="1" id="KW-0677">Repeat</keyword>
<evidence type="ECO:0000313" key="8">
    <source>
        <dbReference type="Proteomes" id="UP001188597"/>
    </source>
</evidence>
<dbReference type="GO" id="GO:0005524">
    <property type="term" value="F:ATP binding"/>
    <property type="evidence" value="ECO:0007669"/>
    <property type="project" value="UniProtKB-KW"/>
</dbReference>
<evidence type="ECO:0000256" key="1">
    <source>
        <dbReference type="ARBA" id="ARBA00022737"/>
    </source>
</evidence>
<keyword evidence="3" id="KW-0611">Plant defense</keyword>
<evidence type="ECO:0000256" key="2">
    <source>
        <dbReference type="ARBA" id="ARBA00022741"/>
    </source>
</evidence>
<evidence type="ECO:0000256" key="3">
    <source>
        <dbReference type="ARBA" id="ARBA00022821"/>
    </source>
</evidence>
<sequence length="114" mass="12864">MALVGVDLMNGKIVSILENEASLLGSVYDELDELKHELKSMRSCLEDADRKRVLTQGDKSWVEAVTDMCNAVEDIIEEFIYHMNKLEKGEEPRAFSSYTREAGSHDQEKASVEP</sequence>
<accession>A0AA89B1K0</accession>
<feature type="domain" description="Disease resistance N-terminal" evidence="6">
    <location>
        <begin position="11"/>
        <end position="88"/>
    </location>
</feature>
<comment type="caution">
    <text evidence="7">The sequence shown here is derived from an EMBL/GenBank/DDBJ whole genome shotgun (WGS) entry which is preliminary data.</text>
</comment>